<dbReference type="InterPro" id="IPR011765">
    <property type="entry name" value="Pept_M16_N"/>
</dbReference>
<feature type="chain" id="PRO_5047119404" evidence="3">
    <location>
        <begin position="25"/>
        <end position="950"/>
    </location>
</feature>
<sequence>MKTRHLFCTAVSALALCVAAPALAAPVATTVAVTQAPSTVTVPPLGYQQRTLANGMQVYTRNDPTSANVAVQVWYRVGGKDDPSGRSGFAHLFEHLMFKATENVPNETFDRLTEDVGGYNNAFTAEDVTAYHEMVPANHLERILFAEADRMGTLVVDEANFVSERDVVKEEYRQSVLSNPYGRLFALFAPATFFKEHPYRRGVIGSIEELESASLEDVLRFHRTYYRPDNAFLIVDGNFDDAQLNRWVDQYFGPLKNPTTAIPVRTVTEAKVTTPEDHTFYAPNVPLETVLIGWHTVPANHPDVAALSVLDGILSTGESSRLHRALVYEAQAANSASSSPDFMKEAGTLSAYAMMSPGHTLDEGKALLEREIARLRDQPVTDAELIEAKNELIASALSEREGAQGRADVLGWALIKTGNAATADNAVANIQKVTAADIQRVARQYLTPQSQITMRYLASTDEHPTTPQSVNMESPVKVADLAPMGTPSVTKPEGQRTPIPQAGAEVSPATPAIADFRLDNGVRVLVAQNNQLPLVSARLTFKAGSAYDPQGKAGVASMTANMLTQGTKRLGAPEIATQIEQLGANIGAGAGRDQFNVFASSPANVFGQTMDLLSEIVRQPAFSAEELERQRTQTLDGLKVALSQPGSLASMATTRLNFGDSAYGNLTTERTVTAMTTDDLAAYHANYIRPDQAILTFSGDITPAQARELAQKAFGDWRSTTVPPAAAPNIPASQQAPRVVVVNLPGAGQAAVSISSRSITRTDDDYFPLALGNTLLGGSYSSRLNNEIRVKRGLSYGARSGVGAMAYSGLFTASTQTKNESADEVVDLLLEEIGKMSQSVAPEAELAPRRAIMIGGFGRSIESVSGLGSLVAELAAYDLPLSELAVYADRVKAVTPEEIQAAFADKLPTDRANVVVVGDASMFIDDLKAKYPNVEIIDASDLNLDSANLR</sequence>
<keyword evidence="2" id="KW-0482">Metalloprotease</keyword>
<feature type="domain" description="Peptidase M16 N-terminal" evidence="4">
    <location>
        <begin position="524"/>
        <end position="645"/>
    </location>
</feature>
<evidence type="ECO:0000256" key="1">
    <source>
        <dbReference type="ARBA" id="ARBA00007261"/>
    </source>
</evidence>
<dbReference type="RefSeq" id="WP_167176126.1">
    <property type="nucleotide sequence ID" value="NZ_BAAAEJ010000003.1"/>
</dbReference>
<reference evidence="6 7" key="1">
    <citation type="journal article" date="2019" name="Int. J. Syst. Evol. Microbiol.">
        <title>The Global Catalogue of Microorganisms (GCM) 10K type strain sequencing project: providing services to taxonomists for standard genome sequencing and annotation.</title>
        <authorList>
            <consortium name="The Broad Institute Genomics Platform"/>
            <consortium name="The Broad Institute Genome Sequencing Center for Infectious Disease"/>
            <person name="Wu L."/>
            <person name="Ma J."/>
        </authorList>
    </citation>
    <scope>NUCLEOTIDE SEQUENCE [LARGE SCALE GENOMIC DNA]</scope>
    <source>
        <strain evidence="6 7">JCM 13476</strain>
    </source>
</reference>
<dbReference type="EMBL" id="BAAAEJ010000003">
    <property type="protein sequence ID" value="GAA0379352.1"/>
    <property type="molecule type" value="Genomic_DNA"/>
</dbReference>
<feature type="signal peptide" evidence="3">
    <location>
        <begin position="1"/>
        <end position="24"/>
    </location>
</feature>
<dbReference type="InterPro" id="IPR050361">
    <property type="entry name" value="MPP/UQCRC_Complex"/>
</dbReference>
<evidence type="ECO:0000313" key="6">
    <source>
        <dbReference type="EMBL" id="GAA0379352.1"/>
    </source>
</evidence>
<dbReference type="PANTHER" id="PTHR11851:SF49">
    <property type="entry name" value="MITOCHONDRIAL-PROCESSING PEPTIDASE SUBUNIT ALPHA"/>
    <property type="match status" value="1"/>
</dbReference>
<comment type="caution">
    <text evidence="6">The sequence shown here is derived from an EMBL/GenBank/DDBJ whole genome shotgun (WGS) entry which is preliminary data.</text>
</comment>
<dbReference type="Pfam" id="PF00675">
    <property type="entry name" value="Peptidase_M16"/>
    <property type="match status" value="2"/>
</dbReference>
<comment type="similarity">
    <text evidence="1">Belongs to the peptidase M16 family.</text>
</comment>
<dbReference type="InterPro" id="IPR011249">
    <property type="entry name" value="Metalloenz_LuxS/M16"/>
</dbReference>
<evidence type="ECO:0000259" key="5">
    <source>
        <dbReference type="Pfam" id="PF05193"/>
    </source>
</evidence>
<name>A0ABN0Y1L6_9CAUL</name>
<dbReference type="InterPro" id="IPR007863">
    <property type="entry name" value="Peptidase_M16_C"/>
</dbReference>
<accession>A0ABN0Y1L6</accession>
<keyword evidence="2" id="KW-0645">Protease</keyword>
<dbReference type="Pfam" id="PF05193">
    <property type="entry name" value="Peptidase_M16_C"/>
    <property type="match status" value="2"/>
</dbReference>
<evidence type="ECO:0000313" key="7">
    <source>
        <dbReference type="Proteomes" id="UP001500791"/>
    </source>
</evidence>
<dbReference type="PANTHER" id="PTHR11851">
    <property type="entry name" value="METALLOPROTEASE"/>
    <property type="match status" value="1"/>
</dbReference>
<protein>
    <submittedName>
        <fullName evidence="6">Pitrilysin family protein</fullName>
    </submittedName>
</protein>
<evidence type="ECO:0000256" key="3">
    <source>
        <dbReference type="SAM" id="SignalP"/>
    </source>
</evidence>
<keyword evidence="3" id="KW-0732">Signal</keyword>
<gene>
    <name evidence="6" type="ORF">GCM10009093_02960</name>
</gene>
<feature type="domain" description="Peptidase M16 N-terminal" evidence="4">
    <location>
        <begin position="58"/>
        <end position="180"/>
    </location>
</feature>
<keyword evidence="7" id="KW-1185">Reference proteome</keyword>
<dbReference type="Gene3D" id="3.30.830.10">
    <property type="entry name" value="Metalloenzyme, LuxS/M16 peptidase-like"/>
    <property type="match status" value="4"/>
</dbReference>
<dbReference type="SUPFAM" id="SSF63411">
    <property type="entry name" value="LuxS/MPP-like metallohydrolase"/>
    <property type="match status" value="4"/>
</dbReference>
<feature type="domain" description="Peptidase M16 C-terminal" evidence="5">
    <location>
        <begin position="213"/>
        <end position="392"/>
    </location>
</feature>
<evidence type="ECO:0000259" key="4">
    <source>
        <dbReference type="Pfam" id="PF00675"/>
    </source>
</evidence>
<proteinExistence type="inferred from homology"/>
<evidence type="ECO:0000256" key="2">
    <source>
        <dbReference type="ARBA" id="ARBA00023049"/>
    </source>
</evidence>
<feature type="domain" description="Peptidase M16 C-terminal" evidence="5">
    <location>
        <begin position="675"/>
        <end position="847"/>
    </location>
</feature>
<dbReference type="Proteomes" id="UP001500791">
    <property type="component" value="Unassembled WGS sequence"/>
</dbReference>
<keyword evidence="2" id="KW-0378">Hydrolase</keyword>
<organism evidence="6 7">
    <name type="scientific">Brevundimonas terrae</name>
    <dbReference type="NCBI Taxonomy" id="363631"/>
    <lineage>
        <taxon>Bacteria</taxon>
        <taxon>Pseudomonadati</taxon>
        <taxon>Pseudomonadota</taxon>
        <taxon>Alphaproteobacteria</taxon>
        <taxon>Caulobacterales</taxon>
        <taxon>Caulobacteraceae</taxon>
        <taxon>Brevundimonas</taxon>
    </lineage>
</organism>